<dbReference type="GO" id="GO:1990189">
    <property type="term" value="F:protein N-terminal-serine acetyltransferase activity"/>
    <property type="evidence" value="ECO:0007669"/>
    <property type="project" value="TreeGrafter"/>
</dbReference>
<feature type="domain" description="N-acetyltransferase" evidence="1">
    <location>
        <begin position="27"/>
        <end position="183"/>
    </location>
</feature>
<dbReference type="OrthoDB" id="2061990at2"/>
<evidence type="ECO:0000313" key="2">
    <source>
        <dbReference type="EMBL" id="SDC58769.1"/>
    </source>
</evidence>
<dbReference type="Proteomes" id="UP000199501">
    <property type="component" value="Unassembled WGS sequence"/>
</dbReference>
<dbReference type="GO" id="GO:0008999">
    <property type="term" value="F:protein-N-terminal-alanine acetyltransferase activity"/>
    <property type="evidence" value="ECO:0007669"/>
    <property type="project" value="TreeGrafter"/>
</dbReference>
<dbReference type="AlphaFoldDB" id="A0A1G6MTB8"/>
<proteinExistence type="predicted"/>
<organism evidence="2 3">
    <name type="scientific">Actinokineospora iranica</name>
    <dbReference type="NCBI Taxonomy" id="1271860"/>
    <lineage>
        <taxon>Bacteria</taxon>
        <taxon>Bacillati</taxon>
        <taxon>Actinomycetota</taxon>
        <taxon>Actinomycetes</taxon>
        <taxon>Pseudonocardiales</taxon>
        <taxon>Pseudonocardiaceae</taxon>
        <taxon>Actinokineospora</taxon>
    </lineage>
</organism>
<dbReference type="EMBL" id="FMZZ01000003">
    <property type="protein sequence ID" value="SDC58769.1"/>
    <property type="molecule type" value="Genomic_DNA"/>
</dbReference>
<dbReference type="PANTHER" id="PTHR43441:SF10">
    <property type="entry name" value="ACETYLTRANSFERASE"/>
    <property type="match status" value="1"/>
</dbReference>
<keyword evidence="2" id="KW-0808">Transferase</keyword>
<dbReference type="InterPro" id="IPR000182">
    <property type="entry name" value="GNAT_dom"/>
</dbReference>
<accession>A0A1G6MTB8</accession>
<dbReference type="STRING" id="1271860.SAMN05216174_10316"/>
<dbReference type="Pfam" id="PF13302">
    <property type="entry name" value="Acetyltransf_3"/>
    <property type="match status" value="1"/>
</dbReference>
<dbReference type="PANTHER" id="PTHR43441">
    <property type="entry name" value="RIBOSOMAL-PROTEIN-SERINE ACETYLTRANSFERASE"/>
    <property type="match status" value="1"/>
</dbReference>
<gene>
    <name evidence="2" type="ORF">SAMN05216174_10316</name>
</gene>
<sequence length="189" mass="21056">MPELISPVIPAGALRRHDQPTLSVDELVVRPWEPSDAPAVVAAYRDPDIQRWHLRSMTEDEALRWVRDWPGRWAAETAAGWAVTRDDRLVGRVGFRTLNLAEGVGEAAYWVVPAARGLGVAPRVLTVLTAWMFDHVGFHRMALAHSTRNAASCRVAGKAGYVYEGTQRQQALHTDGWHDMHLHARVALS</sequence>
<dbReference type="InterPro" id="IPR016181">
    <property type="entry name" value="Acyl_CoA_acyltransferase"/>
</dbReference>
<dbReference type="SUPFAM" id="SSF55729">
    <property type="entry name" value="Acyl-CoA N-acyltransferases (Nat)"/>
    <property type="match status" value="1"/>
</dbReference>
<keyword evidence="3" id="KW-1185">Reference proteome</keyword>
<evidence type="ECO:0000313" key="3">
    <source>
        <dbReference type="Proteomes" id="UP000199501"/>
    </source>
</evidence>
<dbReference type="InterPro" id="IPR051908">
    <property type="entry name" value="Ribosomal_N-acetyltransferase"/>
</dbReference>
<dbReference type="GO" id="GO:0005737">
    <property type="term" value="C:cytoplasm"/>
    <property type="evidence" value="ECO:0007669"/>
    <property type="project" value="TreeGrafter"/>
</dbReference>
<name>A0A1G6MTB8_9PSEU</name>
<dbReference type="RefSeq" id="WP_091449327.1">
    <property type="nucleotide sequence ID" value="NZ_FMZZ01000003.1"/>
</dbReference>
<dbReference type="PROSITE" id="PS51186">
    <property type="entry name" value="GNAT"/>
    <property type="match status" value="1"/>
</dbReference>
<dbReference type="Gene3D" id="3.40.630.30">
    <property type="match status" value="1"/>
</dbReference>
<evidence type="ECO:0000259" key="1">
    <source>
        <dbReference type="PROSITE" id="PS51186"/>
    </source>
</evidence>
<protein>
    <submittedName>
        <fullName evidence="2">Protein N-acetyltransferase, RimJ/RimL family</fullName>
    </submittedName>
</protein>
<reference evidence="3" key="1">
    <citation type="submission" date="2016-10" db="EMBL/GenBank/DDBJ databases">
        <authorList>
            <person name="Varghese N."/>
            <person name="Submissions S."/>
        </authorList>
    </citation>
    <scope>NUCLEOTIDE SEQUENCE [LARGE SCALE GENOMIC DNA]</scope>
    <source>
        <strain evidence="3">IBRC-M 10403</strain>
    </source>
</reference>